<evidence type="ECO:0000256" key="2">
    <source>
        <dbReference type="PROSITE-ProRule" id="PRU00176"/>
    </source>
</evidence>
<accession>C0P0F8</accession>
<dbReference type="RefSeq" id="XP_045283455.1">
    <property type="nucleotide sequence ID" value="XM_045435926.1"/>
</dbReference>
<dbReference type="GeneID" id="69041893"/>
<organism evidence="5 6">
    <name type="scientific">Ajellomyces capsulatus (strain G186AR / H82 / ATCC MYA-2454 / RMSCC 2432)</name>
    <name type="common">Darling's disease fungus</name>
    <name type="synonym">Histoplasma capsulatum</name>
    <dbReference type="NCBI Taxonomy" id="447093"/>
    <lineage>
        <taxon>Eukaryota</taxon>
        <taxon>Fungi</taxon>
        <taxon>Dikarya</taxon>
        <taxon>Ascomycota</taxon>
        <taxon>Pezizomycotina</taxon>
        <taxon>Eurotiomycetes</taxon>
        <taxon>Eurotiomycetidae</taxon>
        <taxon>Onygenales</taxon>
        <taxon>Ajellomycetaceae</taxon>
        <taxon>Histoplasma</taxon>
    </lineage>
</organism>
<evidence type="ECO:0000313" key="6">
    <source>
        <dbReference type="Proteomes" id="UP000001631"/>
    </source>
</evidence>
<feature type="domain" description="RRM" evidence="4">
    <location>
        <begin position="471"/>
        <end position="556"/>
    </location>
</feature>
<evidence type="ECO:0000259" key="4">
    <source>
        <dbReference type="PROSITE" id="PS50102"/>
    </source>
</evidence>
<dbReference type="VEuPathDB" id="FungiDB:I7I50_09013"/>
<dbReference type="Proteomes" id="UP000001631">
    <property type="component" value="Unassembled WGS sequence"/>
</dbReference>
<keyword evidence="1 2" id="KW-0694">RNA-binding</keyword>
<dbReference type="PANTHER" id="PTHR23189">
    <property type="entry name" value="RNA RECOGNITION MOTIF-CONTAINING"/>
    <property type="match status" value="1"/>
</dbReference>
<dbReference type="EMBL" id="GG663380">
    <property type="protein sequence ID" value="EEH02974.1"/>
    <property type="molecule type" value="Genomic_DNA"/>
</dbReference>
<dbReference type="InParanoid" id="C0P0F8"/>
<dbReference type="PROSITE" id="PS50102">
    <property type="entry name" value="RRM"/>
    <property type="match status" value="1"/>
</dbReference>
<dbReference type="SUPFAM" id="SSF54928">
    <property type="entry name" value="RNA-binding domain, RBD"/>
    <property type="match status" value="1"/>
</dbReference>
<dbReference type="AlphaFoldDB" id="C0P0F8"/>
<dbReference type="InterPro" id="IPR000504">
    <property type="entry name" value="RRM_dom"/>
</dbReference>
<dbReference type="CDD" id="cd12528">
    <property type="entry name" value="RRM2_MEI2_fungi"/>
    <property type="match status" value="1"/>
</dbReference>
<feature type="region of interest" description="Disordered" evidence="3">
    <location>
        <begin position="575"/>
        <end position="595"/>
    </location>
</feature>
<dbReference type="PROSITE" id="PS51257">
    <property type="entry name" value="PROKAR_LIPOPROTEIN"/>
    <property type="match status" value="1"/>
</dbReference>
<name>C0P0F8_AJECG</name>
<evidence type="ECO:0000256" key="3">
    <source>
        <dbReference type="SAM" id="MobiDB-lite"/>
    </source>
</evidence>
<dbReference type="InterPro" id="IPR034863">
    <property type="entry name" value="Fungal_Mei2-like_RRM2"/>
</dbReference>
<protein>
    <recommendedName>
        <fullName evidence="4">RRM domain-containing protein</fullName>
    </recommendedName>
</protein>
<dbReference type="GO" id="GO:0003723">
    <property type="term" value="F:RNA binding"/>
    <property type="evidence" value="ECO:0007669"/>
    <property type="project" value="UniProtKB-UniRule"/>
</dbReference>
<feature type="region of interest" description="Disordered" evidence="3">
    <location>
        <begin position="392"/>
        <end position="413"/>
    </location>
</feature>
<gene>
    <name evidence="5" type="ORF">HCBG_08877</name>
</gene>
<dbReference type="Pfam" id="PF04059">
    <property type="entry name" value="RRM_2"/>
    <property type="match status" value="1"/>
</dbReference>
<keyword evidence="6" id="KW-1185">Reference proteome</keyword>
<dbReference type="STRING" id="447093.C0P0F8"/>
<dbReference type="InterPro" id="IPR035979">
    <property type="entry name" value="RBD_domain_sf"/>
</dbReference>
<dbReference type="InterPro" id="IPR007201">
    <property type="entry name" value="Mei2-like_Rrm_C"/>
</dbReference>
<evidence type="ECO:0000313" key="5">
    <source>
        <dbReference type="EMBL" id="EEH02974.1"/>
    </source>
</evidence>
<dbReference type="HOGENOM" id="CLU_019467_0_0_1"/>
<evidence type="ECO:0000256" key="1">
    <source>
        <dbReference type="ARBA" id="ARBA00022884"/>
    </source>
</evidence>
<sequence length="693" mass="76849">MILSRHQLSLPACFPALLASCSFTVPFPPLSSSISLSLYLRLKSRFESGRAFCGPLDGNQRPFFSINNGVGHHQGQDPFLSTPSSAGRAQLSPTATSFTPSGFNINPFGFSPRSAFPGDHHHQHQPMLPNMGYLAATSEPDAPHDASNVFGTRSTQCLSSFGPIGKAKLVKTPLPMMFAHLGKFDSENRNRAFAIERVPANLPYLTLAEVFNRREFGTLKGPVFTELNSTGTIYVGFTDIRDAKNASEKVGRLHPEWRVRFLTAREYAQKFDPTNSDLVSDFEGQVFASVFYDSSNPALDARVVSHSFKDLLETFGDIKAFHGLPSTQGNVDEFLIEFFDTRAADNVVSTLNGTSVDLKLHKPDMAEPQTPRHGSFESKDFFTSSDLVHRRPYSRRSTTQMSPSPYHELSPTGRSIIPIDDHAAAMGWMPKGDDNFGFRPRHELNRHGDPRSNNQNFVDIERIRCGVDVRTTIMLRNIPNKIDQAMLKDIVDETSHGKYDFMYLRIDFANNCNVGYAFINFEDFAKARAGHTCDKVAEISYATIQGKDCLVQKFRNSSVMLEHPSFRPKIFHTGSGPLAGSEDRFPGPDNPSKMRRSVENAEHVGLFAPRVGQQYRDEQRRRRSQFDRGTTAAEREAYFVRSSSSFTTRRGALNGNGSGNGNLSCSMMLPVMMSPCYEGPVSGAGGDAGPRSS</sequence>
<reference evidence="5" key="1">
    <citation type="submission" date="2009-02" db="EMBL/GenBank/DDBJ databases">
        <title>The Genome Sequence of Ajellomyces capsulatus strain G186AR.</title>
        <authorList>
            <consortium name="The Broad Institute Genome Sequencing Platform"/>
            <person name="Champion M."/>
            <person name="Cuomo C."/>
            <person name="Ma L.-J."/>
            <person name="Henn M.R."/>
            <person name="Sil A."/>
            <person name="Goldman B."/>
            <person name="Young S.K."/>
            <person name="Kodira C.D."/>
            <person name="Zeng Q."/>
            <person name="Koehrsen M."/>
            <person name="Alvarado L."/>
            <person name="Berlin A."/>
            <person name="Borenstein D."/>
            <person name="Chen Z."/>
            <person name="Engels R."/>
            <person name="Freedman E."/>
            <person name="Gellesch M."/>
            <person name="Goldberg J."/>
            <person name="Griggs A."/>
            <person name="Gujja S."/>
            <person name="Heiman D."/>
            <person name="Hepburn T."/>
            <person name="Howarth C."/>
            <person name="Jen D."/>
            <person name="Larson L."/>
            <person name="Lewis B."/>
            <person name="Mehta T."/>
            <person name="Park D."/>
            <person name="Pearson M."/>
            <person name="Roberts A."/>
            <person name="Saif S."/>
            <person name="Shea T."/>
            <person name="Shenoy N."/>
            <person name="Sisk P."/>
            <person name="Stolte C."/>
            <person name="Sykes S."/>
            <person name="Walk T."/>
            <person name="White J."/>
            <person name="Yandava C."/>
            <person name="Klein B."/>
            <person name="McEwen J.G."/>
            <person name="Puccia R."/>
            <person name="Goldman G.H."/>
            <person name="Felipe M.S."/>
            <person name="Nino-Vega G."/>
            <person name="San-Blas G."/>
            <person name="Taylor J."/>
            <person name="Mendoza L."/>
            <person name="Galagan J."/>
            <person name="Nusbaum C."/>
            <person name="Birren B."/>
        </authorList>
    </citation>
    <scope>NUCLEOTIDE SEQUENCE</scope>
    <source>
        <strain evidence="5">G186AR</strain>
    </source>
</reference>
<proteinExistence type="predicted"/>